<keyword evidence="4 9" id="KW-0694">RNA-binding</keyword>
<proteinExistence type="inferred from homology"/>
<name>A0A7C1DIR9_UNCKA</name>
<evidence type="ECO:0000256" key="6">
    <source>
        <dbReference type="ARBA" id="ARBA00023274"/>
    </source>
</evidence>
<keyword evidence="6 9" id="KW-0687">Ribonucleoprotein</keyword>
<dbReference type="PANTHER" id="PTHR19836:SF19">
    <property type="entry name" value="SMALL RIBOSOMAL SUBUNIT PROTEIN US14M"/>
    <property type="match status" value="1"/>
</dbReference>
<feature type="binding site" evidence="9">
    <location>
        <position position="43"/>
    </location>
    <ligand>
        <name>Zn(2+)</name>
        <dbReference type="ChEBI" id="CHEBI:29105"/>
    </ligand>
</feature>
<dbReference type="InterPro" id="IPR018271">
    <property type="entry name" value="Ribosomal_uS14_CS"/>
</dbReference>
<feature type="binding site" evidence="9">
    <location>
        <position position="40"/>
    </location>
    <ligand>
        <name>Zn(2+)</name>
        <dbReference type="ChEBI" id="CHEBI:29105"/>
    </ligand>
</feature>
<dbReference type="GO" id="GO:0003735">
    <property type="term" value="F:structural constituent of ribosome"/>
    <property type="evidence" value="ECO:0007669"/>
    <property type="project" value="InterPro"/>
</dbReference>
<keyword evidence="2 9" id="KW-0699">rRNA-binding</keyword>
<dbReference type="PANTHER" id="PTHR19836">
    <property type="entry name" value="30S RIBOSOMAL PROTEIN S14"/>
    <property type="match status" value="1"/>
</dbReference>
<dbReference type="Pfam" id="PF00253">
    <property type="entry name" value="Ribosomal_S14"/>
    <property type="match status" value="1"/>
</dbReference>
<comment type="similarity">
    <text evidence="8 9">Belongs to the universal ribosomal protein uS14 family. Zinc-binding uS14 subfamily.</text>
</comment>
<dbReference type="SUPFAM" id="SSF57716">
    <property type="entry name" value="Glucocorticoid receptor-like (DNA-binding domain)"/>
    <property type="match status" value="1"/>
</dbReference>
<dbReference type="HAMAP" id="MF_01364_B">
    <property type="entry name" value="Ribosomal_uS14_2_B"/>
    <property type="match status" value="1"/>
</dbReference>
<gene>
    <name evidence="9" type="primary">rpsZ</name>
    <name evidence="9" type="synonym">rpsN</name>
    <name evidence="10" type="ORF">ENN92_00210</name>
</gene>
<dbReference type="InterPro" id="IPR001209">
    <property type="entry name" value="Ribosomal_uS14"/>
</dbReference>
<reference evidence="10" key="1">
    <citation type="journal article" date="2020" name="mSystems">
        <title>Genome- and Community-Level Interaction Insights into Carbon Utilization and Element Cycling Functions of Hydrothermarchaeota in Hydrothermal Sediment.</title>
        <authorList>
            <person name="Zhou Z."/>
            <person name="Liu Y."/>
            <person name="Xu W."/>
            <person name="Pan J."/>
            <person name="Luo Z.H."/>
            <person name="Li M."/>
        </authorList>
    </citation>
    <scope>NUCLEOTIDE SEQUENCE [LARGE SCALE GENOMIC DNA]</scope>
    <source>
        <strain evidence="10">SpSt-1219</strain>
    </source>
</reference>
<dbReference type="PROSITE" id="PS00527">
    <property type="entry name" value="RIBOSOMAL_S14"/>
    <property type="match status" value="1"/>
</dbReference>
<dbReference type="AlphaFoldDB" id="A0A7C1DIR9"/>
<evidence type="ECO:0000256" key="7">
    <source>
        <dbReference type="ARBA" id="ARBA00035167"/>
    </source>
</evidence>
<comment type="function">
    <text evidence="9">Binds 16S rRNA, required for the assembly of 30S particles and may also be responsible for determining the conformation of the 16S rRNA at the A site.</text>
</comment>
<accession>A0A7C1DIR9</accession>
<keyword evidence="3 9" id="KW-0862">Zinc</keyword>
<evidence type="ECO:0000256" key="5">
    <source>
        <dbReference type="ARBA" id="ARBA00022980"/>
    </source>
</evidence>
<dbReference type="NCBIfam" id="NF005974">
    <property type="entry name" value="PRK08061.1"/>
    <property type="match status" value="1"/>
</dbReference>
<protein>
    <recommendedName>
        <fullName evidence="7 9">Small ribosomal subunit protein uS14</fullName>
    </recommendedName>
</protein>
<sequence length="61" mass="7239">MAKKSLIAKQKREPKFEVRKYNRCALCGNPRGFMRRFRVCRKCFRELAHKGVLPGVRKASW</sequence>
<dbReference type="GO" id="GO:0005737">
    <property type="term" value="C:cytoplasm"/>
    <property type="evidence" value="ECO:0007669"/>
    <property type="project" value="UniProtKB-ARBA"/>
</dbReference>
<dbReference type="GO" id="GO:0008270">
    <property type="term" value="F:zinc ion binding"/>
    <property type="evidence" value="ECO:0007669"/>
    <property type="project" value="UniProtKB-UniRule"/>
</dbReference>
<organism evidence="10">
    <name type="scientific">candidate division WWE3 bacterium</name>
    <dbReference type="NCBI Taxonomy" id="2053526"/>
    <lineage>
        <taxon>Bacteria</taxon>
        <taxon>Katanobacteria</taxon>
    </lineage>
</organism>
<evidence type="ECO:0000256" key="4">
    <source>
        <dbReference type="ARBA" id="ARBA00022884"/>
    </source>
</evidence>
<evidence type="ECO:0000256" key="2">
    <source>
        <dbReference type="ARBA" id="ARBA00022730"/>
    </source>
</evidence>
<evidence type="ECO:0000313" key="10">
    <source>
        <dbReference type="EMBL" id="HDQ88561.1"/>
    </source>
</evidence>
<comment type="subunit">
    <text evidence="9">Part of the 30S ribosomal subunit. Contacts proteins S3 and S10.</text>
</comment>
<dbReference type="EMBL" id="DSDM01000016">
    <property type="protein sequence ID" value="HDQ88561.1"/>
    <property type="molecule type" value="Genomic_DNA"/>
</dbReference>
<comment type="caution">
    <text evidence="10">The sequence shown here is derived from an EMBL/GenBank/DDBJ whole genome shotgun (WGS) entry which is preliminary data.</text>
</comment>
<dbReference type="InterPro" id="IPR043140">
    <property type="entry name" value="Ribosomal_uS14_sf"/>
</dbReference>
<dbReference type="FunFam" id="4.10.830.10:FF:000001">
    <property type="entry name" value="30S ribosomal protein S14 type Z"/>
    <property type="match status" value="1"/>
</dbReference>
<dbReference type="GO" id="GO:0006412">
    <property type="term" value="P:translation"/>
    <property type="evidence" value="ECO:0007669"/>
    <property type="project" value="UniProtKB-UniRule"/>
</dbReference>
<dbReference type="Proteomes" id="UP000886066">
    <property type="component" value="Unassembled WGS sequence"/>
</dbReference>
<evidence type="ECO:0000256" key="1">
    <source>
        <dbReference type="ARBA" id="ARBA00022723"/>
    </source>
</evidence>
<dbReference type="InterPro" id="IPR023053">
    <property type="entry name" value="Ribosomal_uS14_bact"/>
</dbReference>
<dbReference type="GO" id="GO:0019843">
    <property type="term" value="F:rRNA binding"/>
    <property type="evidence" value="ECO:0007669"/>
    <property type="project" value="UniProtKB-UniRule"/>
</dbReference>
<evidence type="ECO:0000256" key="9">
    <source>
        <dbReference type="HAMAP-Rule" id="MF_01364"/>
    </source>
</evidence>
<feature type="binding site" evidence="9">
    <location>
        <position position="27"/>
    </location>
    <ligand>
        <name>Zn(2+)</name>
        <dbReference type="ChEBI" id="CHEBI:29105"/>
    </ligand>
</feature>
<dbReference type="Gene3D" id="4.10.830.10">
    <property type="entry name" value="30s Ribosomal Protein S14, Chain N"/>
    <property type="match status" value="1"/>
</dbReference>
<dbReference type="GO" id="GO:0015935">
    <property type="term" value="C:small ribosomal subunit"/>
    <property type="evidence" value="ECO:0007669"/>
    <property type="project" value="TreeGrafter"/>
</dbReference>
<evidence type="ECO:0000256" key="3">
    <source>
        <dbReference type="ARBA" id="ARBA00022833"/>
    </source>
</evidence>
<comment type="cofactor">
    <cofactor evidence="9">
        <name>Zn(2+)</name>
        <dbReference type="ChEBI" id="CHEBI:29105"/>
    </cofactor>
    <text evidence="9">Binds 1 zinc ion per subunit.</text>
</comment>
<feature type="binding site" evidence="9">
    <location>
        <position position="24"/>
    </location>
    <ligand>
        <name>Zn(2+)</name>
        <dbReference type="ChEBI" id="CHEBI:29105"/>
    </ligand>
</feature>
<evidence type="ECO:0000256" key="8">
    <source>
        <dbReference type="ARBA" id="ARBA00060857"/>
    </source>
</evidence>
<keyword evidence="5 9" id="KW-0689">Ribosomal protein</keyword>
<keyword evidence="1 9" id="KW-0479">Metal-binding</keyword>